<evidence type="ECO:0000256" key="4">
    <source>
        <dbReference type="ARBA" id="ARBA00022980"/>
    </source>
</evidence>
<dbReference type="GO" id="GO:0019843">
    <property type="term" value="F:rRNA binding"/>
    <property type="evidence" value="ECO:0007669"/>
    <property type="project" value="UniProtKB-UniRule"/>
</dbReference>
<dbReference type="PATRIC" id="fig|1618447.3.peg.344"/>
<evidence type="ECO:0000256" key="7">
    <source>
        <dbReference type="HAMAP-Rule" id="MF_01306"/>
    </source>
</evidence>
<dbReference type="Pfam" id="PF00163">
    <property type="entry name" value="Ribosomal_S4"/>
    <property type="match status" value="1"/>
</dbReference>
<dbReference type="Gene3D" id="3.10.290.10">
    <property type="entry name" value="RNA-binding S4 domain"/>
    <property type="match status" value="1"/>
</dbReference>
<dbReference type="GO" id="GO:0042274">
    <property type="term" value="P:ribosomal small subunit biogenesis"/>
    <property type="evidence" value="ECO:0007669"/>
    <property type="project" value="TreeGrafter"/>
</dbReference>
<dbReference type="InterPro" id="IPR005709">
    <property type="entry name" value="Ribosomal_uS4_bac-type"/>
</dbReference>
<dbReference type="FunFam" id="3.10.290.10:FF:000001">
    <property type="entry name" value="30S ribosomal protein S4"/>
    <property type="match status" value="1"/>
</dbReference>
<comment type="similarity">
    <text evidence="1 7 8">Belongs to the universal ribosomal protein uS4 family.</text>
</comment>
<dbReference type="InterPro" id="IPR022801">
    <property type="entry name" value="Ribosomal_uS4"/>
</dbReference>
<dbReference type="SMART" id="SM00363">
    <property type="entry name" value="S4"/>
    <property type="match status" value="1"/>
</dbReference>
<dbReference type="GO" id="GO:0003735">
    <property type="term" value="F:structural constituent of ribosome"/>
    <property type="evidence" value="ECO:0007669"/>
    <property type="project" value="InterPro"/>
</dbReference>
<dbReference type="AlphaFoldDB" id="A0A0G1GVL7"/>
<dbReference type="InterPro" id="IPR001912">
    <property type="entry name" value="Ribosomal_uS4_N"/>
</dbReference>
<dbReference type="EMBL" id="LCHM01000008">
    <property type="protein sequence ID" value="KKT38675.1"/>
    <property type="molecule type" value="Genomic_DNA"/>
</dbReference>
<dbReference type="GO" id="GO:0006412">
    <property type="term" value="P:translation"/>
    <property type="evidence" value="ECO:0007669"/>
    <property type="project" value="UniProtKB-UniRule"/>
</dbReference>
<evidence type="ECO:0000256" key="1">
    <source>
        <dbReference type="ARBA" id="ARBA00007465"/>
    </source>
</evidence>
<evidence type="ECO:0000259" key="9">
    <source>
        <dbReference type="SMART" id="SM00363"/>
    </source>
</evidence>
<sequence length="206" mass="23529">MARYTGPKNRLARREGVDLGMKTVGSHAHAQLLRRLNIVPGQHGVKGKRKISDYGVQLREKQKVKRMYGMLERQFRKIFAKAKKFRGNTGEQFIQFLETRLDNTLFRMGLSPTRACARQLVSHRHVTVNGKTVATPSFEVEKDQVISLSGKGMEVPGVKKMLDEKNIQLPGWVERKGPVGKVVRLPMRTDVTDDINEQLIIEFYSR</sequence>
<comment type="function">
    <text evidence="7">One of the primary rRNA binding proteins, it binds directly to 16S rRNA where it nucleates assembly of the body of the 30S subunit.</text>
</comment>
<dbReference type="Proteomes" id="UP000034617">
    <property type="component" value="Unassembled WGS sequence"/>
</dbReference>
<dbReference type="InterPro" id="IPR002942">
    <property type="entry name" value="S4_RNA-bd"/>
</dbReference>
<dbReference type="Gene3D" id="1.10.1050.10">
    <property type="entry name" value="Ribosomal Protein S4 Delta 41, Chain A, domain 1"/>
    <property type="match status" value="1"/>
</dbReference>
<organism evidence="11 12">
    <name type="scientific">Candidatus Gottesmanbacteria bacterium GW2011_GWB1_44_11c</name>
    <dbReference type="NCBI Taxonomy" id="1618447"/>
    <lineage>
        <taxon>Bacteria</taxon>
        <taxon>Candidatus Gottesmaniibacteriota</taxon>
    </lineage>
</organism>
<comment type="subunit">
    <text evidence="7">Part of the 30S ribosomal subunit. Contacts protein S5. The interaction surface between S4 and S5 is involved in control of translational fidelity.</text>
</comment>
<dbReference type="PANTHER" id="PTHR11831:SF4">
    <property type="entry name" value="SMALL RIBOSOMAL SUBUNIT PROTEIN US4M"/>
    <property type="match status" value="1"/>
</dbReference>
<dbReference type="PROSITE" id="PS50889">
    <property type="entry name" value="S4"/>
    <property type="match status" value="1"/>
</dbReference>
<dbReference type="InterPro" id="IPR018079">
    <property type="entry name" value="Ribosomal_uS4_CS"/>
</dbReference>
<dbReference type="FunFam" id="1.10.1050.10:FF:000001">
    <property type="entry name" value="30S ribosomal protein S4"/>
    <property type="match status" value="1"/>
</dbReference>
<gene>
    <name evidence="7" type="primary">rpsD</name>
    <name evidence="11" type="ORF">UW22_C0008G0028</name>
</gene>
<dbReference type="PANTHER" id="PTHR11831">
    <property type="entry name" value="30S 40S RIBOSOMAL PROTEIN"/>
    <property type="match status" value="1"/>
</dbReference>
<dbReference type="SMART" id="SM01390">
    <property type="entry name" value="Ribosomal_S4"/>
    <property type="match status" value="1"/>
</dbReference>
<evidence type="ECO:0000259" key="10">
    <source>
        <dbReference type="SMART" id="SM01390"/>
    </source>
</evidence>
<dbReference type="NCBIfam" id="TIGR01017">
    <property type="entry name" value="rpsD_bact"/>
    <property type="match status" value="1"/>
</dbReference>
<evidence type="ECO:0000256" key="2">
    <source>
        <dbReference type="ARBA" id="ARBA00022730"/>
    </source>
</evidence>
<feature type="domain" description="RNA-binding S4" evidence="9">
    <location>
        <begin position="99"/>
        <end position="163"/>
    </location>
</feature>
<keyword evidence="5 7" id="KW-0687">Ribonucleoprotein</keyword>
<keyword evidence="3 7" id="KW-0694">RNA-binding</keyword>
<dbReference type="InterPro" id="IPR036986">
    <property type="entry name" value="S4_RNA-bd_sf"/>
</dbReference>
<protein>
    <recommendedName>
        <fullName evidence="6 7">Small ribosomal subunit protein uS4</fullName>
    </recommendedName>
</protein>
<evidence type="ECO:0000313" key="12">
    <source>
        <dbReference type="Proteomes" id="UP000034617"/>
    </source>
</evidence>
<feature type="domain" description="Small ribosomal subunit protein uS4 N-terminal" evidence="10">
    <location>
        <begin position="3"/>
        <end position="98"/>
    </location>
</feature>
<proteinExistence type="inferred from homology"/>
<evidence type="ECO:0000256" key="5">
    <source>
        <dbReference type="ARBA" id="ARBA00023274"/>
    </source>
</evidence>
<reference evidence="11 12" key="1">
    <citation type="journal article" date="2015" name="Nature">
        <title>rRNA introns, odd ribosomes, and small enigmatic genomes across a large radiation of phyla.</title>
        <authorList>
            <person name="Brown C.T."/>
            <person name="Hug L.A."/>
            <person name="Thomas B.C."/>
            <person name="Sharon I."/>
            <person name="Castelle C.J."/>
            <person name="Singh A."/>
            <person name="Wilkins M.J."/>
            <person name="Williams K.H."/>
            <person name="Banfield J.F."/>
        </authorList>
    </citation>
    <scope>NUCLEOTIDE SEQUENCE [LARGE SCALE GENOMIC DNA]</scope>
</reference>
<accession>A0A0G1GVL7</accession>
<name>A0A0G1GVL7_9BACT</name>
<dbReference type="SUPFAM" id="SSF55174">
    <property type="entry name" value="Alpha-L RNA-binding motif"/>
    <property type="match status" value="1"/>
</dbReference>
<comment type="function">
    <text evidence="7">With S5 and S12 plays an important role in translational accuracy.</text>
</comment>
<dbReference type="CDD" id="cd00165">
    <property type="entry name" value="S4"/>
    <property type="match status" value="1"/>
</dbReference>
<dbReference type="GO" id="GO:0015935">
    <property type="term" value="C:small ribosomal subunit"/>
    <property type="evidence" value="ECO:0007669"/>
    <property type="project" value="InterPro"/>
</dbReference>
<dbReference type="Pfam" id="PF01479">
    <property type="entry name" value="S4"/>
    <property type="match status" value="1"/>
</dbReference>
<evidence type="ECO:0000256" key="6">
    <source>
        <dbReference type="ARBA" id="ARBA00035254"/>
    </source>
</evidence>
<evidence type="ECO:0000313" key="11">
    <source>
        <dbReference type="EMBL" id="KKT38675.1"/>
    </source>
</evidence>
<comment type="caution">
    <text evidence="11">The sequence shown here is derived from an EMBL/GenBank/DDBJ whole genome shotgun (WGS) entry which is preliminary data.</text>
</comment>
<dbReference type="PROSITE" id="PS00632">
    <property type="entry name" value="RIBOSOMAL_S4"/>
    <property type="match status" value="1"/>
</dbReference>
<keyword evidence="2 7" id="KW-0699">rRNA-binding</keyword>
<evidence type="ECO:0000256" key="8">
    <source>
        <dbReference type="RuleBase" id="RU003699"/>
    </source>
</evidence>
<evidence type="ECO:0000256" key="3">
    <source>
        <dbReference type="ARBA" id="ARBA00022884"/>
    </source>
</evidence>
<dbReference type="HAMAP" id="MF_01306_B">
    <property type="entry name" value="Ribosomal_uS4_B"/>
    <property type="match status" value="1"/>
</dbReference>
<keyword evidence="4 7" id="KW-0689">Ribosomal protein</keyword>
<dbReference type="NCBIfam" id="NF003717">
    <property type="entry name" value="PRK05327.1"/>
    <property type="match status" value="1"/>
</dbReference>